<evidence type="ECO:0000313" key="2">
    <source>
        <dbReference type="EMBL" id="PWA85103.1"/>
    </source>
</evidence>
<comment type="caution">
    <text evidence="2">The sequence shown here is derived from an EMBL/GenBank/DDBJ whole genome shotgun (WGS) entry which is preliminary data.</text>
</comment>
<feature type="compositionally biased region" description="Polar residues" evidence="1">
    <location>
        <begin position="65"/>
        <end position="74"/>
    </location>
</feature>
<feature type="region of interest" description="Disordered" evidence="1">
    <location>
        <begin position="1"/>
        <end position="20"/>
    </location>
</feature>
<dbReference type="EMBL" id="PKPP01001157">
    <property type="protein sequence ID" value="PWA85103.1"/>
    <property type="molecule type" value="Genomic_DNA"/>
</dbReference>
<feature type="region of interest" description="Disordered" evidence="1">
    <location>
        <begin position="52"/>
        <end position="75"/>
    </location>
</feature>
<dbReference type="AlphaFoldDB" id="A0A2U1PH71"/>
<name>A0A2U1PH71_ARTAN</name>
<proteinExistence type="predicted"/>
<evidence type="ECO:0000313" key="3">
    <source>
        <dbReference type="Proteomes" id="UP000245207"/>
    </source>
</evidence>
<feature type="compositionally biased region" description="Basic and acidic residues" evidence="1">
    <location>
        <begin position="1"/>
        <end position="14"/>
    </location>
</feature>
<accession>A0A2U1PH71</accession>
<keyword evidence="3" id="KW-1185">Reference proteome</keyword>
<reference evidence="2 3" key="1">
    <citation type="journal article" date="2018" name="Mol. Plant">
        <title>The genome of Artemisia annua provides insight into the evolution of Asteraceae family and artemisinin biosynthesis.</title>
        <authorList>
            <person name="Shen Q."/>
            <person name="Zhang L."/>
            <person name="Liao Z."/>
            <person name="Wang S."/>
            <person name="Yan T."/>
            <person name="Shi P."/>
            <person name="Liu M."/>
            <person name="Fu X."/>
            <person name="Pan Q."/>
            <person name="Wang Y."/>
            <person name="Lv Z."/>
            <person name="Lu X."/>
            <person name="Zhang F."/>
            <person name="Jiang W."/>
            <person name="Ma Y."/>
            <person name="Chen M."/>
            <person name="Hao X."/>
            <person name="Li L."/>
            <person name="Tang Y."/>
            <person name="Lv G."/>
            <person name="Zhou Y."/>
            <person name="Sun X."/>
            <person name="Brodelius P.E."/>
            <person name="Rose J.K.C."/>
            <person name="Tang K."/>
        </authorList>
    </citation>
    <scope>NUCLEOTIDE SEQUENCE [LARGE SCALE GENOMIC DNA]</scope>
    <source>
        <strain evidence="3">cv. Huhao1</strain>
        <tissue evidence="2">Leaf</tissue>
    </source>
</reference>
<organism evidence="2 3">
    <name type="scientific">Artemisia annua</name>
    <name type="common">Sweet wormwood</name>
    <dbReference type="NCBI Taxonomy" id="35608"/>
    <lineage>
        <taxon>Eukaryota</taxon>
        <taxon>Viridiplantae</taxon>
        <taxon>Streptophyta</taxon>
        <taxon>Embryophyta</taxon>
        <taxon>Tracheophyta</taxon>
        <taxon>Spermatophyta</taxon>
        <taxon>Magnoliopsida</taxon>
        <taxon>eudicotyledons</taxon>
        <taxon>Gunneridae</taxon>
        <taxon>Pentapetalae</taxon>
        <taxon>asterids</taxon>
        <taxon>campanulids</taxon>
        <taxon>Asterales</taxon>
        <taxon>Asteraceae</taxon>
        <taxon>Asteroideae</taxon>
        <taxon>Anthemideae</taxon>
        <taxon>Artemisiinae</taxon>
        <taxon>Artemisia</taxon>
    </lineage>
</organism>
<protein>
    <submittedName>
        <fullName evidence="2">Uncharacterized protein</fullName>
    </submittedName>
</protein>
<evidence type="ECO:0000256" key="1">
    <source>
        <dbReference type="SAM" id="MobiDB-lite"/>
    </source>
</evidence>
<dbReference type="Proteomes" id="UP000245207">
    <property type="component" value="Unassembled WGS sequence"/>
</dbReference>
<sequence>MERLNNSNHEKAEASGRVLESFGEILPSNMEKVMETPKKDDDNVLRTQNLVPIARDNETHEQTLPPFQSLSTNLIPPFEPQPLVVQSTFDNNKNTHKFPKKKTDKILDCHPYVTSPKDLQRN</sequence>
<gene>
    <name evidence="2" type="ORF">CTI12_AA153540</name>
</gene>